<dbReference type="AlphaFoldDB" id="A0A2N7F3H1"/>
<sequence length="254" mass="29225">MHIGPNFLLAAIRQKLKEQGCSYSELSEKTEIPLSTIKRHLRNPSLGIDKILMYANHVNTDLVELSQLAIQLQHSGEEFVSHEQNALFVEYPYLLDFIYMVTSLHQTPRQVAEKHQLSDTSLRFYLSIAEILGYVELHGDEITFRSGRRFIMKEGSPLDFLFKQRFQQASIAHNTPPQVCQSRVRLTQVQCLQLETEIDKKIHEFHASNSSNNTGNYTNVLLRYTPGEQIRFSDYLPEIDGNLLKMVSAQFPRG</sequence>
<reference evidence="2 3" key="1">
    <citation type="submission" date="2017-11" db="EMBL/GenBank/DDBJ databases">
        <title>Population delineation of vibrios coincides with oyster pathogenicity.</title>
        <authorList>
            <person name="Bruto M."/>
            <person name="Labreuche Y."/>
            <person name="James A."/>
            <person name="Piel D."/>
            <person name="Chenivesse S."/>
            <person name="Petton B."/>
            <person name="Polz M.F."/>
            <person name="Le Roux F."/>
        </authorList>
    </citation>
    <scope>NUCLEOTIDE SEQUENCE [LARGE SCALE GENOMIC DNA]</scope>
    <source>
        <strain evidence="2 3">FF_144</strain>
    </source>
</reference>
<evidence type="ECO:0000313" key="3">
    <source>
        <dbReference type="Proteomes" id="UP000244197"/>
    </source>
</evidence>
<dbReference type="Proteomes" id="UP000244197">
    <property type="component" value="Unassembled WGS sequence"/>
</dbReference>
<feature type="domain" description="HTH cro/C1-type" evidence="1">
    <location>
        <begin position="12"/>
        <end position="65"/>
    </location>
</feature>
<dbReference type="InterPro" id="IPR001387">
    <property type="entry name" value="Cro/C1-type_HTH"/>
</dbReference>
<name>A0A2N7F3H1_VIBSP</name>
<evidence type="ECO:0000259" key="1">
    <source>
        <dbReference type="PROSITE" id="PS50943"/>
    </source>
</evidence>
<dbReference type="PROSITE" id="PS50943">
    <property type="entry name" value="HTH_CROC1"/>
    <property type="match status" value="1"/>
</dbReference>
<dbReference type="CDD" id="cd00093">
    <property type="entry name" value="HTH_XRE"/>
    <property type="match status" value="1"/>
</dbReference>
<dbReference type="EMBL" id="PIFK01000146">
    <property type="protein sequence ID" value="PTP13606.1"/>
    <property type="molecule type" value="Genomic_DNA"/>
</dbReference>
<proteinExistence type="predicted"/>
<protein>
    <submittedName>
        <fullName evidence="2">Transcriptional regulator</fullName>
    </submittedName>
</protein>
<organism evidence="2 3">
    <name type="scientific">Vibrio splendidus</name>
    <dbReference type="NCBI Taxonomy" id="29497"/>
    <lineage>
        <taxon>Bacteria</taxon>
        <taxon>Pseudomonadati</taxon>
        <taxon>Pseudomonadota</taxon>
        <taxon>Gammaproteobacteria</taxon>
        <taxon>Vibrionales</taxon>
        <taxon>Vibrionaceae</taxon>
        <taxon>Vibrio</taxon>
    </lineage>
</organism>
<comment type="caution">
    <text evidence="2">The sequence shown here is derived from an EMBL/GenBank/DDBJ whole genome shotgun (WGS) entry which is preliminary data.</text>
</comment>
<accession>A0A2N7F3H1</accession>
<gene>
    <name evidence="2" type="ORF">CWO07_26370</name>
</gene>
<evidence type="ECO:0000313" key="2">
    <source>
        <dbReference type="EMBL" id="PTP13606.1"/>
    </source>
</evidence>
<dbReference type="RefSeq" id="WP_029406123.1">
    <property type="nucleotide sequence ID" value="NZ_MCVV02000004.1"/>
</dbReference>